<accession>A0A562TIN5</accession>
<protein>
    <recommendedName>
        <fullName evidence="4">DUF1491 family protein</fullName>
    </recommendedName>
</protein>
<feature type="compositionally biased region" description="Basic and acidic residues" evidence="1">
    <location>
        <begin position="115"/>
        <end position="126"/>
    </location>
</feature>
<evidence type="ECO:0000256" key="1">
    <source>
        <dbReference type="SAM" id="MobiDB-lite"/>
    </source>
</evidence>
<name>A0A562TIN5_9HYPH</name>
<gene>
    <name evidence="2" type="ORF">JM93_00828</name>
</gene>
<dbReference type="RefSeq" id="WP_145340753.1">
    <property type="nucleotide sequence ID" value="NZ_SMLY01000060.1"/>
</dbReference>
<evidence type="ECO:0000313" key="2">
    <source>
        <dbReference type="EMBL" id="TWI93273.1"/>
    </source>
</evidence>
<evidence type="ECO:0000313" key="3">
    <source>
        <dbReference type="Proteomes" id="UP000320593"/>
    </source>
</evidence>
<dbReference type="Gene3D" id="3.40.1530.20">
    <property type="entry name" value="Protein of unknown function (DUF1491)"/>
    <property type="match status" value="1"/>
</dbReference>
<proteinExistence type="predicted"/>
<keyword evidence="3" id="KW-1185">Reference proteome</keyword>
<evidence type="ECO:0008006" key="4">
    <source>
        <dbReference type="Google" id="ProtNLM"/>
    </source>
</evidence>
<dbReference type="InterPro" id="IPR009964">
    <property type="entry name" value="DUF1491"/>
</dbReference>
<dbReference type="AlphaFoldDB" id="A0A562TIN5"/>
<dbReference type="Pfam" id="PF07372">
    <property type="entry name" value="DUF1491"/>
    <property type="match status" value="1"/>
</dbReference>
<organism evidence="2 3">
    <name type="scientific">Roseibium hamelinense</name>
    <dbReference type="NCBI Taxonomy" id="150831"/>
    <lineage>
        <taxon>Bacteria</taxon>
        <taxon>Pseudomonadati</taxon>
        <taxon>Pseudomonadota</taxon>
        <taxon>Alphaproteobacteria</taxon>
        <taxon>Hyphomicrobiales</taxon>
        <taxon>Stappiaceae</taxon>
        <taxon>Roseibium</taxon>
    </lineage>
</organism>
<dbReference type="Proteomes" id="UP000320593">
    <property type="component" value="Unassembled WGS sequence"/>
</dbReference>
<feature type="region of interest" description="Disordered" evidence="1">
    <location>
        <begin position="105"/>
        <end position="126"/>
    </location>
</feature>
<dbReference type="EMBL" id="VLLF01000001">
    <property type="protein sequence ID" value="TWI93273.1"/>
    <property type="molecule type" value="Genomic_DNA"/>
</dbReference>
<sequence length="126" mass="13863">MRAASDFFVAAFVRRLFQAGGFAAVSKRGAAEAGAIFILVDRLDGTLDLYGPAPQAYFVETPDGRLFERVLSQADREAVDARLASEARMDPDYWLVEAEARDGQVDLPLADDGDEAPKKPDPWPFR</sequence>
<reference evidence="2 3" key="1">
    <citation type="submission" date="2019-07" db="EMBL/GenBank/DDBJ databases">
        <title>Genomic Encyclopedia of Archaeal and Bacterial Type Strains, Phase II (KMG-II): from individual species to whole genera.</title>
        <authorList>
            <person name="Goeker M."/>
        </authorList>
    </citation>
    <scope>NUCLEOTIDE SEQUENCE [LARGE SCALE GENOMIC DNA]</scope>
    <source>
        <strain evidence="2 3">ATCC BAA-252</strain>
    </source>
</reference>
<dbReference type="OrthoDB" id="9809136at2"/>
<comment type="caution">
    <text evidence="2">The sequence shown here is derived from an EMBL/GenBank/DDBJ whole genome shotgun (WGS) entry which is preliminary data.</text>
</comment>